<feature type="transmembrane region" description="Helical" evidence="1">
    <location>
        <begin position="20"/>
        <end position="38"/>
    </location>
</feature>
<comment type="caution">
    <text evidence="2">The sequence shown here is derived from an EMBL/GenBank/DDBJ whole genome shotgun (WGS) entry which is preliminary data.</text>
</comment>
<name>A0A814UGC1_ADIRI</name>
<keyword evidence="1" id="KW-1133">Transmembrane helix</keyword>
<dbReference type="AlphaFoldDB" id="A0A814UGC1"/>
<evidence type="ECO:0000313" key="3">
    <source>
        <dbReference type="Proteomes" id="UP000663852"/>
    </source>
</evidence>
<keyword evidence="1" id="KW-0472">Membrane</keyword>
<dbReference type="EMBL" id="CAJNOJ010000131">
    <property type="protein sequence ID" value="CAF1171924.1"/>
    <property type="molecule type" value="Genomic_DNA"/>
</dbReference>
<sequence length="70" mass="7975">MKVESVGLFNVLEKQSDAANFLPMVIVGQILAHVFHAFRKQLYQSMKHLKNNVAVEFDISINNKCNDLDL</sequence>
<reference evidence="2" key="1">
    <citation type="submission" date="2021-02" db="EMBL/GenBank/DDBJ databases">
        <authorList>
            <person name="Nowell W R."/>
        </authorList>
    </citation>
    <scope>NUCLEOTIDE SEQUENCE</scope>
</reference>
<accession>A0A814UGC1</accession>
<dbReference type="Proteomes" id="UP000663852">
    <property type="component" value="Unassembled WGS sequence"/>
</dbReference>
<gene>
    <name evidence="2" type="ORF">EDS130_LOCUS23737</name>
</gene>
<evidence type="ECO:0000256" key="1">
    <source>
        <dbReference type="SAM" id="Phobius"/>
    </source>
</evidence>
<keyword evidence="1" id="KW-0812">Transmembrane</keyword>
<organism evidence="2 3">
    <name type="scientific">Adineta ricciae</name>
    <name type="common">Rotifer</name>
    <dbReference type="NCBI Taxonomy" id="249248"/>
    <lineage>
        <taxon>Eukaryota</taxon>
        <taxon>Metazoa</taxon>
        <taxon>Spiralia</taxon>
        <taxon>Gnathifera</taxon>
        <taxon>Rotifera</taxon>
        <taxon>Eurotatoria</taxon>
        <taxon>Bdelloidea</taxon>
        <taxon>Adinetida</taxon>
        <taxon>Adinetidae</taxon>
        <taxon>Adineta</taxon>
    </lineage>
</organism>
<evidence type="ECO:0000313" key="2">
    <source>
        <dbReference type="EMBL" id="CAF1171924.1"/>
    </source>
</evidence>
<proteinExistence type="predicted"/>
<protein>
    <submittedName>
        <fullName evidence="2">Uncharacterized protein</fullName>
    </submittedName>
</protein>